<protein>
    <submittedName>
        <fullName evidence="2">Uncharacterized protein</fullName>
    </submittedName>
</protein>
<keyword evidence="1" id="KW-0812">Transmembrane</keyword>
<sequence>MFDLLLDVSSISTFYMIYAGILLSLGLAVLLRNIETPLVSSYSFKDHNLKPLYLLSQINKVLTVSSVIIWLFKAAKKYQFSDEDGEDSISSYYFI</sequence>
<name>A0A285D6Y4_9BACI</name>
<dbReference type="Proteomes" id="UP000219546">
    <property type="component" value="Unassembled WGS sequence"/>
</dbReference>
<organism evidence="2 3">
    <name type="scientific">Bacillus oleivorans</name>
    <dbReference type="NCBI Taxonomy" id="1448271"/>
    <lineage>
        <taxon>Bacteria</taxon>
        <taxon>Bacillati</taxon>
        <taxon>Bacillota</taxon>
        <taxon>Bacilli</taxon>
        <taxon>Bacillales</taxon>
        <taxon>Bacillaceae</taxon>
        <taxon>Bacillus</taxon>
    </lineage>
</organism>
<keyword evidence="1" id="KW-1133">Transmembrane helix</keyword>
<accession>A0A285D6Y4</accession>
<evidence type="ECO:0000313" key="2">
    <source>
        <dbReference type="EMBL" id="SNX75581.1"/>
    </source>
</evidence>
<evidence type="ECO:0000313" key="3">
    <source>
        <dbReference type="Proteomes" id="UP000219546"/>
    </source>
</evidence>
<dbReference type="AlphaFoldDB" id="A0A285D6Y4"/>
<keyword evidence="1" id="KW-0472">Membrane</keyword>
<dbReference type="EMBL" id="OAOP01000013">
    <property type="protein sequence ID" value="SNX75581.1"/>
    <property type="molecule type" value="Genomic_DNA"/>
</dbReference>
<feature type="transmembrane region" description="Helical" evidence="1">
    <location>
        <begin position="52"/>
        <end position="72"/>
    </location>
</feature>
<proteinExistence type="predicted"/>
<gene>
    <name evidence="2" type="ORF">SAMN05877753_11381</name>
</gene>
<evidence type="ECO:0000256" key="1">
    <source>
        <dbReference type="SAM" id="Phobius"/>
    </source>
</evidence>
<keyword evidence="3" id="KW-1185">Reference proteome</keyword>
<feature type="transmembrane region" description="Helical" evidence="1">
    <location>
        <begin position="12"/>
        <end position="31"/>
    </location>
</feature>
<dbReference type="RefSeq" id="WP_097160645.1">
    <property type="nucleotide sequence ID" value="NZ_JBEPMQ010000017.1"/>
</dbReference>
<reference evidence="2 3" key="1">
    <citation type="submission" date="2017-08" db="EMBL/GenBank/DDBJ databases">
        <authorList>
            <person name="de Groot N.N."/>
        </authorList>
    </citation>
    <scope>NUCLEOTIDE SEQUENCE [LARGE SCALE GENOMIC DNA]</scope>
    <source>
        <strain evidence="2 3">JC228</strain>
    </source>
</reference>